<dbReference type="NCBIfam" id="TIGR03166">
    <property type="entry name" value="alt_F1F0_F1_eps"/>
    <property type="match status" value="1"/>
</dbReference>
<dbReference type="EMBL" id="JAKNRW010000002">
    <property type="protein sequence ID" value="MCK1789130.1"/>
    <property type="molecule type" value="Genomic_DNA"/>
</dbReference>
<dbReference type="InterPro" id="IPR020546">
    <property type="entry name" value="ATP_synth_F1_dsu/esu_N"/>
</dbReference>
<reference evidence="3 4" key="1">
    <citation type="submission" date="2022-02" db="EMBL/GenBank/DDBJ databases">
        <title>Comparative genomics of the first Antarctic Pseudomonas spp. capable of biotransforming 2,4,6-Trinitrotoluene.</title>
        <authorList>
            <person name="Cabrera M.A."/>
            <person name="Marquez S.L."/>
            <person name="Perez-Donoso J.M."/>
        </authorList>
    </citation>
    <scope>NUCLEOTIDE SEQUENCE [LARGE SCALE GENOMIC DNA]</scope>
    <source>
        <strain evidence="3 4">TNT19</strain>
    </source>
</reference>
<comment type="caution">
    <text evidence="3">The sequence shown here is derived from an EMBL/GenBank/DDBJ whole genome shotgun (WGS) entry which is preliminary data.</text>
</comment>
<organism evidence="3 4">
    <name type="scientific">Pseudomonas violetae</name>
    <dbReference type="NCBI Taxonomy" id="2915813"/>
    <lineage>
        <taxon>Bacteria</taxon>
        <taxon>Pseudomonadati</taxon>
        <taxon>Pseudomonadota</taxon>
        <taxon>Gammaproteobacteria</taxon>
        <taxon>Pseudomonadales</taxon>
        <taxon>Pseudomonadaceae</taxon>
        <taxon>Pseudomonas</taxon>
    </lineage>
</organism>
<keyword evidence="1" id="KW-0066">ATP synthesis</keyword>
<feature type="domain" description="ATP synthase F1 complex delta/epsilon subunit N-terminal" evidence="2">
    <location>
        <begin position="4"/>
        <end position="84"/>
    </location>
</feature>
<evidence type="ECO:0000313" key="4">
    <source>
        <dbReference type="Proteomes" id="UP001299876"/>
    </source>
</evidence>
<dbReference type="SUPFAM" id="SSF51344">
    <property type="entry name" value="Epsilon subunit of F1F0-ATP synthase N-terminal domain"/>
    <property type="match status" value="1"/>
</dbReference>
<gene>
    <name evidence="3" type="ORF">L9059_02835</name>
</gene>
<proteinExistence type="predicted"/>
<dbReference type="Gene3D" id="2.60.15.10">
    <property type="entry name" value="F0F1 ATP synthase delta/epsilon subunit, N-terminal"/>
    <property type="match status" value="1"/>
</dbReference>
<dbReference type="InterPro" id="IPR024037">
    <property type="entry name" value="Alt_ATP_synth_F1_esu"/>
</dbReference>
<keyword evidence="4" id="KW-1185">Reference proteome</keyword>
<dbReference type="Pfam" id="PF02823">
    <property type="entry name" value="ATP-synt_DE_N"/>
    <property type="match status" value="1"/>
</dbReference>
<evidence type="ECO:0000259" key="2">
    <source>
        <dbReference type="Pfam" id="PF02823"/>
    </source>
</evidence>
<accession>A0ABT0ETU0</accession>
<evidence type="ECO:0000313" key="3">
    <source>
        <dbReference type="EMBL" id="MCK1789130.1"/>
    </source>
</evidence>
<dbReference type="InterPro" id="IPR036771">
    <property type="entry name" value="ATPsynth_dsu/esu_N"/>
</dbReference>
<dbReference type="RefSeq" id="WP_247287224.1">
    <property type="nucleotide sequence ID" value="NZ_JAKNRW010000002.1"/>
</dbReference>
<dbReference type="NCBIfam" id="NF004871">
    <property type="entry name" value="PRK06228.1"/>
    <property type="match status" value="1"/>
</dbReference>
<evidence type="ECO:0000256" key="1">
    <source>
        <dbReference type="ARBA" id="ARBA00023196"/>
    </source>
</evidence>
<name>A0ABT0ETU0_9PSED</name>
<keyword evidence="1" id="KW-0139">CF(1)</keyword>
<sequence length="134" mass="14830">MLLMTLKVLLPFEVFAVETNVSCIVVETAQGAFGLLPRRLDCVAALVPGILSFEIEAQGEVFLALDEGVLVKAGADVVISVRRALRGDDLAHLRDAIEQQFLTLDAQEQAMRQTMVRLETGFMRRFVSLREHSS</sequence>
<protein>
    <submittedName>
        <fullName evidence="3">F0F1 ATP synthase subunit epsilon</fullName>
    </submittedName>
</protein>
<dbReference type="Proteomes" id="UP001299876">
    <property type="component" value="Unassembled WGS sequence"/>
</dbReference>